<comment type="caution">
    <text evidence="3">The sequence shown here is derived from an EMBL/GenBank/DDBJ whole genome shotgun (WGS) entry which is preliminary data.</text>
</comment>
<evidence type="ECO:0008006" key="5">
    <source>
        <dbReference type="Google" id="ProtNLM"/>
    </source>
</evidence>
<dbReference type="AlphaFoldDB" id="A0AAV9Y2T0"/>
<keyword evidence="1" id="KW-1133">Transmembrane helix</keyword>
<evidence type="ECO:0000313" key="4">
    <source>
        <dbReference type="Proteomes" id="UP001311799"/>
    </source>
</evidence>
<organism evidence="3 4">
    <name type="scientific">Cryptosporidium xiaoi</name>
    <dbReference type="NCBI Taxonomy" id="659607"/>
    <lineage>
        <taxon>Eukaryota</taxon>
        <taxon>Sar</taxon>
        <taxon>Alveolata</taxon>
        <taxon>Apicomplexa</taxon>
        <taxon>Conoidasida</taxon>
        <taxon>Coccidia</taxon>
        <taxon>Eucoccidiorida</taxon>
        <taxon>Eimeriorina</taxon>
        <taxon>Cryptosporidiidae</taxon>
        <taxon>Cryptosporidium</taxon>
    </lineage>
</organism>
<protein>
    <recommendedName>
        <fullName evidence="5">Signal peptide-containing protein</fullName>
    </recommendedName>
</protein>
<accession>A0AAV9Y2T0</accession>
<evidence type="ECO:0000313" key="3">
    <source>
        <dbReference type="EMBL" id="KAK6590644.1"/>
    </source>
</evidence>
<gene>
    <name evidence="3" type="ORF">RS030_142177</name>
</gene>
<dbReference type="Proteomes" id="UP001311799">
    <property type="component" value="Unassembled WGS sequence"/>
</dbReference>
<evidence type="ECO:0000256" key="2">
    <source>
        <dbReference type="SAM" id="SignalP"/>
    </source>
</evidence>
<keyword evidence="2" id="KW-0732">Signal</keyword>
<proteinExistence type="predicted"/>
<keyword evidence="4" id="KW-1185">Reference proteome</keyword>
<sequence length="138" mass="14772">MKLVFSLLIFLVHISCAKIGYGINVENSPKLLEDELKSSFSLKDSLRESPTLSVSIPSDSNTGNATDTTLLSLLASVIPKAISSGDASADSVQQEKEAAKLSYFEPKVLYTTIPVILVCMVAIGLLAEYFGEGIETGR</sequence>
<feature type="transmembrane region" description="Helical" evidence="1">
    <location>
        <begin position="108"/>
        <end position="130"/>
    </location>
</feature>
<name>A0AAV9Y2T0_9CRYT</name>
<feature type="chain" id="PRO_5043866595" description="Signal peptide-containing protein" evidence="2">
    <location>
        <begin position="18"/>
        <end position="138"/>
    </location>
</feature>
<evidence type="ECO:0000256" key="1">
    <source>
        <dbReference type="SAM" id="Phobius"/>
    </source>
</evidence>
<keyword evidence="1" id="KW-0812">Transmembrane</keyword>
<dbReference type="EMBL" id="JAWDEY010000005">
    <property type="protein sequence ID" value="KAK6590644.1"/>
    <property type="molecule type" value="Genomic_DNA"/>
</dbReference>
<reference evidence="3 4" key="1">
    <citation type="submission" date="2023-10" db="EMBL/GenBank/DDBJ databases">
        <title>Comparative genomics analysis reveals potential genetic determinants of host preference in Cryptosporidium xiaoi.</title>
        <authorList>
            <person name="Xiao L."/>
            <person name="Li J."/>
        </authorList>
    </citation>
    <scope>NUCLEOTIDE SEQUENCE [LARGE SCALE GENOMIC DNA]</scope>
    <source>
        <strain evidence="3 4">52996</strain>
    </source>
</reference>
<keyword evidence="1" id="KW-0472">Membrane</keyword>
<feature type="signal peptide" evidence="2">
    <location>
        <begin position="1"/>
        <end position="17"/>
    </location>
</feature>